<keyword evidence="8" id="KW-1185">Reference proteome</keyword>
<dbReference type="InterPro" id="IPR029130">
    <property type="entry name" value="Acid_ceramidase_N"/>
</dbReference>
<dbReference type="OrthoDB" id="313265at2759"/>
<dbReference type="EMBL" id="MPUH01000762">
    <property type="protein sequence ID" value="OMJ74275.1"/>
    <property type="molecule type" value="Genomic_DNA"/>
</dbReference>
<dbReference type="Pfam" id="PF15508">
    <property type="entry name" value="NAAA-beta"/>
    <property type="match status" value="1"/>
</dbReference>
<reference evidence="7 8" key="1">
    <citation type="submission" date="2016-11" db="EMBL/GenBank/DDBJ databases">
        <title>The macronuclear genome of Stentor coeruleus: a giant cell with tiny introns.</title>
        <authorList>
            <person name="Slabodnick M."/>
            <person name="Ruby J.G."/>
            <person name="Reiff S.B."/>
            <person name="Swart E.C."/>
            <person name="Gosai S."/>
            <person name="Prabakaran S."/>
            <person name="Witkowska E."/>
            <person name="Larue G.E."/>
            <person name="Fisher S."/>
            <person name="Freeman R.M."/>
            <person name="Gunawardena J."/>
            <person name="Chu W."/>
            <person name="Stover N.A."/>
            <person name="Gregory B.D."/>
            <person name="Nowacki M."/>
            <person name="Derisi J."/>
            <person name="Roy S.W."/>
            <person name="Marshall W.F."/>
            <person name="Sood P."/>
        </authorList>
    </citation>
    <scope>NUCLEOTIDE SEQUENCE [LARGE SCALE GENOMIC DNA]</scope>
    <source>
        <strain evidence="7">WM001</strain>
    </source>
</reference>
<dbReference type="GO" id="GO:0005764">
    <property type="term" value="C:lysosome"/>
    <property type="evidence" value="ECO:0007669"/>
    <property type="project" value="UniProtKB-SubCell"/>
</dbReference>
<dbReference type="Pfam" id="PF02275">
    <property type="entry name" value="CBAH"/>
    <property type="match status" value="1"/>
</dbReference>
<dbReference type="EC" id="3.5.1.23" evidence="2"/>
<evidence type="ECO:0000313" key="7">
    <source>
        <dbReference type="EMBL" id="OMJ74275.1"/>
    </source>
</evidence>
<dbReference type="PANTHER" id="PTHR28583:SF1">
    <property type="entry name" value="ACID CERAMIDASE"/>
    <property type="match status" value="1"/>
</dbReference>
<accession>A0A1R2BCA9</accession>
<evidence type="ECO:0000313" key="8">
    <source>
        <dbReference type="Proteomes" id="UP000187209"/>
    </source>
</evidence>
<gene>
    <name evidence="7" type="ORF">SteCoe_26828</name>
</gene>
<dbReference type="GO" id="GO:0017040">
    <property type="term" value="F:N-acylsphingosine amidohydrolase activity"/>
    <property type="evidence" value="ECO:0007669"/>
    <property type="project" value="UniProtKB-EC"/>
</dbReference>
<proteinExistence type="predicted"/>
<evidence type="ECO:0000256" key="3">
    <source>
        <dbReference type="ARBA" id="ARBA00022801"/>
    </source>
</evidence>
<dbReference type="AlphaFoldDB" id="A0A1R2BCA9"/>
<protein>
    <recommendedName>
        <fullName evidence="2">ceramidase</fullName>
        <ecNumber evidence="2">3.5.1.23</ecNumber>
    </recommendedName>
</protein>
<dbReference type="Proteomes" id="UP000187209">
    <property type="component" value="Unassembled WGS sequence"/>
</dbReference>
<evidence type="ECO:0000259" key="5">
    <source>
        <dbReference type="Pfam" id="PF02275"/>
    </source>
</evidence>
<sequence>MIWLLVALSLVNAVEEVKMKSFDINLDESPETRWVHVMEAKKVEINNFITFFESQLNPFLIKYISYGLLKANIFPSESIREMQGSAEYLKINFNTVVAMNFINEFYSKCSSLIIRKQQNGIILGRNLDYDFPSLMRELSIDLSFYKSGKLLYKSAAGALYFGVVTGMRPGSYALTINQRDLFDHAVFWESLNLFEGSKITTFAMRYSLENIESYEEAKKYFENIPLIAGEYICITGTTDGAIITRNRNYVADIKQIDEYNWYIVQTNYDHWLPQPVKDDRYHPAIKRIEEIGKIDINEDQVHKIMIMEPTYNWETVHTVIANPLTGYWYAVTWPADA</sequence>
<evidence type="ECO:0000256" key="1">
    <source>
        <dbReference type="ARBA" id="ARBA00004371"/>
    </source>
</evidence>
<feature type="domain" description="Choloylglycine hydrolase/NAAA C-terminal" evidence="5">
    <location>
        <begin position="109"/>
        <end position="235"/>
    </location>
</feature>
<name>A0A1R2BCA9_9CILI</name>
<evidence type="ECO:0000259" key="6">
    <source>
        <dbReference type="Pfam" id="PF15508"/>
    </source>
</evidence>
<comment type="subcellular location">
    <subcellularLocation>
        <location evidence="1">Lysosome</location>
    </subcellularLocation>
</comment>
<evidence type="ECO:0000256" key="2">
    <source>
        <dbReference type="ARBA" id="ARBA00011891"/>
    </source>
</evidence>
<dbReference type="Gene3D" id="3.60.60.10">
    <property type="entry name" value="Penicillin V Acylase, Chain A"/>
    <property type="match status" value="1"/>
</dbReference>
<comment type="caution">
    <text evidence="7">The sequence shown here is derived from an EMBL/GenBank/DDBJ whole genome shotgun (WGS) entry which is preliminary data.</text>
</comment>
<feature type="domain" description="Acid ceramidase N-terminal" evidence="6">
    <location>
        <begin position="20"/>
        <end position="60"/>
    </location>
</feature>
<keyword evidence="4" id="KW-0458">Lysosome</keyword>
<evidence type="ECO:0000256" key="4">
    <source>
        <dbReference type="ARBA" id="ARBA00023228"/>
    </source>
</evidence>
<keyword evidence="3" id="KW-0378">Hydrolase</keyword>
<dbReference type="PANTHER" id="PTHR28583">
    <property type="entry name" value="ACID AMIDASE"/>
    <property type="match status" value="1"/>
</dbReference>
<organism evidence="7 8">
    <name type="scientific">Stentor coeruleus</name>
    <dbReference type="NCBI Taxonomy" id="5963"/>
    <lineage>
        <taxon>Eukaryota</taxon>
        <taxon>Sar</taxon>
        <taxon>Alveolata</taxon>
        <taxon>Ciliophora</taxon>
        <taxon>Postciliodesmatophora</taxon>
        <taxon>Heterotrichea</taxon>
        <taxon>Heterotrichida</taxon>
        <taxon>Stentoridae</taxon>
        <taxon>Stentor</taxon>
    </lineage>
</organism>
<dbReference type="InterPro" id="IPR029132">
    <property type="entry name" value="CBAH/NAAA_C"/>
</dbReference>